<evidence type="ECO:0000256" key="14">
    <source>
        <dbReference type="SAM" id="SignalP"/>
    </source>
</evidence>
<feature type="transmembrane region" description="Helical" evidence="13">
    <location>
        <begin position="293"/>
        <end position="314"/>
    </location>
</feature>
<feature type="chain" id="PRO_5034708094" evidence="14">
    <location>
        <begin position="21"/>
        <end position="382"/>
    </location>
</feature>
<feature type="transmembrane region" description="Helical" evidence="13">
    <location>
        <begin position="208"/>
        <end position="227"/>
    </location>
</feature>
<feature type="compositionally biased region" description="Polar residues" evidence="12">
    <location>
        <begin position="31"/>
        <end position="48"/>
    </location>
</feature>
<dbReference type="PRINTS" id="PR01429">
    <property type="entry name" value="PROTEASEAR3"/>
</dbReference>
<evidence type="ECO:0000256" key="13">
    <source>
        <dbReference type="SAM" id="Phobius"/>
    </source>
</evidence>
<name>A0A8B9L605_ASTMX</name>
<sequence length="382" mass="42665">MFRLLLVLFIIIVLSDSLQSAHNKTKKTKNGSKASKNGTRVSKNNSSGELFPKTFSGTRSANSSQEYIPLPHELNISNHHILNYTAGTLSTRIIPVAYVVAILVGIPSNCLVLACLSGKTLNLSSATLYVSLAVSDLLLLVSLTLKVHYHLNGNSWVFGELACKLVTACFYGNIYCSIHAHMCISMLRYLAVVHPFLYRGLSKRSCTILASLTVWVVFVTAMAPELLVRQSYYLTNVGITTCHDFLPYKDEPYNYLIPYRLCLICLGFVFPFAVIIFAYGSIVYQLSRSSCDWALYIKASTLVFTIFLLCYTPGNAVHLIHYIRLYTSQQDDFYIYFSVAVCLCCFHSCLDPFLSYFITKTANSRVEFISLASFSPRTSATA</sequence>
<dbReference type="InterPro" id="IPR017452">
    <property type="entry name" value="GPCR_Rhodpsn_7TM"/>
</dbReference>
<dbReference type="KEGG" id="amex:103044877"/>
<dbReference type="GO" id="GO:0005886">
    <property type="term" value="C:plasma membrane"/>
    <property type="evidence" value="ECO:0007669"/>
    <property type="project" value="UniProtKB-SubCell"/>
</dbReference>
<evidence type="ECO:0000256" key="2">
    <source>
        <dbReference type="ARBA" id="ARBA00022475"/>
    </source>
</evidence>
<reference evidence="16" key="1">
    <citation type="submission" date="2025-08" db="UniProtKB">
        <authorList>
            <consortium name="Ensembl"/>
        </authorList>
    </citation>
    <scope>IDENTIFICATION</scope>
</reference>
<evidence type="ECO:0000256" key="1">
    <source>
        <dbReference type="ARBA" id="ARBA00004651"/>
    </source>
</evidence>
<keyword evidence="7 11" id="KW-1015">Disulfide bond</keyword>
<dbReference type="GO" id="GO:0015057">
    <property type="term" value="F:thrombin-activated receptor activity"/>
    <property type="evidence" value="ECO:0007669"/>
    <property type="project" value="InterPro"/>
</dbReference>
<keyword evidence="4 13" id="KW-1133">Transmembrane helix</keyword>
<keyword evidence="9" id="KW-0325">Glycoprotein</keyword>
<dbReference type="Proteomes" id="UP000694621">
    <property type="component" value="Unplaced"/>
</dbReference>
<feature type="transmembrane region" description="Helical" evidence="13">
    <location>
        <begin position="126"/>
        <end position="145"/>
    </location>
</feature>
<evidence type="ECO:0000256" key="4">
    <source>
        <dbReference type="ARBA" id="ARBA00022989"/>
    </source>
</evidence>
<dbReference type="Gene3D" id="1.20.1070.10">
    <property type="entry name" value="Rhodopsin 7-helix transmembrane proteins"/>
    <property type="match status" value="1"/>
</dbReference>
<accession>A0A8B9L605</accession>
<dbReference type="GeneID" id="103044877"/>
<feature type="region of interest" description="Disordered" evidence="12">
    <location>
        <begin position="23"/>
        <end position="58"/>
    </location>
</feature>
<evidence type="ECO:0000256" key="12">
    <source>
        <dbReference type="SAM" id="MobiDB-lite"/>
    </source>
</evidence>
<evidence type="ECO:0000256" key="5">
    <source>
        <dbReference type="ARBA" id="ARBA00023040"/>
    </source>
</evidence>
<dbReference type="InterPro" id="IPR003912">
    <property type="entry name" value="Protea_act_rcpt"/>
</dbReference>
<keyword evidence="3 13" id="KW-0812">Transmembrane</keyword>
<keyword evidence="10" id="KW-0807">Transducer</keyword>
<dbReference type="InterPro" id="IPR000276">
    <property type="entry name" value="GPCR_Rhodpsn"/>
</dbReference>
<protein>
    <submittedName>
        <fullName evidence="16">Coagulation factor II (thrombin) receptor-like 2</fullName>
    </submittedName>
</protein>
<dbReference type="GO" id="GO:0007200">
    <property type="term" value="P:phospholipase C-activating G protein-coupled receptor signaling pathway"/>
    <property type="evidence" value="ECO:0007669"/>
    <property type="project" value="TreeGrafter"/>
</dbReference>
<keyword evidence="5" id="KW-0297">G-protein coupled receptor</keyword>
<dbReference type="AlphaFoldDB" id="A0A8B9L605"/>
<keyword evidence="8" id="KW-0675">Receptor</keyword>
<dbReference type="PRINTS" id="PR00237">
    <property type="entry name" value="GPCRRHODOPSN"/>
</dbReference>
<feature type="transmembrane region" description="Helical" evidence="13">
    <location>
        <begin position="257"/>
        <end position="281"/>
    </location>
</feature>
<dbReference type="FunFam" id="1.20.1070.10:FF:000040">
    <property type="entry name" value="Coagulation factor 2 (thrombin) receptor"/>
    <property type="match status" value="1"/>
</dbReference>
<evidence type="ECO:0000256" key="8">
    <source>
        <dbReference type="ARBA" id="ARBA00023170"/>
    </source>
</evidence>
<dbReference type="CTD" id="2151"/>
<dbReference type="PANTHER" id="PTHR24232">
    <property type="entry name" value="G-PROTEIN COUPLED RECEPTOR"/>
    <property type="match status" value="1"/>
</dbReference>
<feature type="transmembrane region" description="Helical" evidence="13">
    <location>
        <begin position="165"/>
        <end position="187"/>
    </location>
</feature>
<evidence type="ECO:0000313" key="16">
    <source>
        <dbReference type="Ensembl" id="ENSAMXP00005046828.1"/>
    </source>
</evidence>
<feature type="transmembrane region" description="Helical" evidence="13">
    <location>
        <begin position="334"/>
        <end position="358"/>
    </location>
</feature>
<dbReference type="PANTHER" id="PTHR24232:SF0">
    <property type="entry name" value="PROTEINASE-ACTIVATED RECEPTOR 3"/>
    <property type="match status" value="1"/>
</dbReference>
<dbReference type="GO" id="GO:0035025">
    <property type="term" value="P:positive regulation of Rho protein signal transduction"/>
    <property type="evidence" value="ECO:0007669"/>
    <property type="project" value="TreeGrafter"/>
</dbReference>
<keyword evidence="2" id="KW-1003">Cell membrane</keyword>
<dbReference type="PROSITE" id="PS50262">
    <property type="entry name" value="G_PROTEIN_RECEP_F1_2"/>
    <property type="match status" value="1"/>
</dbReference>
<dbReference type="GO" id="GO:0007596">
    <property type="term" value="P:blood coagulation"/>
    <property type="evidence" value="ECO:0007669"/>
    <property type="project" value="InterPro"/>
</dbReference>
<evidence type="ECO:0000313" key="17">
    <source>
        <dbReference type="Proteomes" id="UP000694621"/>
    </source>
</evidence>
<evidence type="ECO:0000256" key="7">
    <source>
        <dbReference type="ARBA" id="ARBA00023157"/>
    </source>
</evidence>
<proteinExistence type="predicted"/>
<feature type="domain" description="G-protein coupled receptors family 1 profile" evidence="15">
    <location>
        <begin position="108"/>
        <end position="355"/>
    </location>
</feature>
<feature type="transmembrane region" description="Helical" evidence="13">
    <location>
        <begin position="93"/>
        <end position="114"/>
    </location>
</feature>
<dbReference type="OrthoDB" id="8859266at2759"/>
<keyword evidence="6 13" id="KW-0472">Membrane</keyword>
<evidence type="ECO:0000256" key="11">
    <source>
        <dbReference type="PIRSR" id="PIRSR603912-52"/>
    </source>
</evidence>
<evidence type="ECO:0000256" key="10">
    <source>
        <dbReference type="ARBA" id="ARBA00023224"/>
    </source>
</evidence>
<evidence type="ECO:0000259" key="15">
    <source>
        <dbReference type="PROSITE" id="PS50262"/>
    </source>
</evidence>
<organism evidence="16 17">
    <name type="scientific">Astyanax mexicanus</name>
    <name type="common">Blind cave fish</name>
    <name type="synonym">Astyanax fasciatus mexicanus</name>
    <dbReference type="NCBI Taxonomy" id="7994"/>
    <lineage>
        <taxon>Eukaryota</taxon>
        <taxon>Metazoa</taxon>
        <taxon>Chordata</taxon>
        <taxon>Craniata</taxon>
        <taxon>Vertebrata</taxon>
        <taxon>Euteleostomi</taxon>
        <taxon>Actinopterygii</taxon>
        <taxon>Neopterygii</taxon>
        <taxon>Teleostei</taxon>
        <taxon>Ostariophysi</taxon>
        <taxon>Characiformes</taxon>
        <taxon>Characoidei</taxon>
        <taxon>Acestrorhamphidae</taxon>
        <taxon>Acestrorhamphinae</taxon>
        <taxon>Astyanax</taxon>
    </lineage>
</organism>
<dbReference type="SUPFAM" id="SSF81321">
    <property type="entry name" value="Family A G protein-coupled receptor-like"/>
    <property type="match status" value="1"/>
</dbReference>
<keyword evidence="14" id="KW-0732">Signal</keyword>
<dbReference type="PRINTS" id="PR01428">
    <property type="entry name" value="PROTEASEAR"/>
</dbReference>
<comment type="subcellular location">
    <subcellularLocation>
        <location evidence="1">Cell membrane</location>
        <topology evidence="1">Multi-pass membrane protein</topology>
    </subcellularLocation>
</comment>
<feature type="signal peptide" evidence="14">
    <location>
        <begin position="1"/>
        <end position="20"/>
    </location>
</feature>
<dbReference type="InterPro" id="IPR003943">
    <property type="entry name" value="Prot_act_rcpt_3"/>
</dbReference>
<evidence type="ECO:0000256" key="6">
    <source>
        <dbReference type="ARBA" id="ARBA00023136"/>
    </source>
</evidence>
<dbReference type="Pfam" id="PF00001">
    <property type="entry name" value="7tm_1"/>
    <property type="match status" value="1"/>
</dbReference>
<dbReference type="Ensembl" id="ENSAMXT00005050862.1">
    <property type="protein sequence ID" value="ENSAMXP00005046828.1"/>
    <property type="gene ID" value="ENSAMXG00005021553.1"/>
</dbReference>
<feature type="disulfide bond" evidence="11">
    <location>
        <begin position="163"/>
        <end position="242"/>
    </location>
</feature>
<evidence type="ECO:0000256" key="3">
    <source>
        <dbReference type="ARBA" id="ARBA00022692"/>
    </source>
</evidence>
<evidence type="ECO:0000256" key="9">
    <source>
        <dbReference type="ARBA" id="ARBA00023180"/>
    </source>
</evidence>
<dbReference type="OMA" id="YCSAQTI"/>